<protein>
    <submittedName>
        <fullName evidence="5">SMP-30/Gluconolaconase/LRE-like region-containing protein</fullName>
    </submittedName>
</protein>
<evidence type="ECO:0000256" key="2">
    <source>
        <dbReference type="ARBA" id="ARBA00022801"/>
    </source>
</evidence>
<dbReference type="InterPro" id="IPR011042">
    <property type="entry name" value="6-blade_b-propeller_TolB-like"/>
</dbReference>
<dbReference type="PANTHER" id="PTHR47572">
    <property type="entry name" value="LIPOPROTEIN-RELATED"/>
    <property type="match status" value="1"/>
</dbReference>
<feature type="compositionally biased region" description="Low complexity" evidence="3">
    <location>
        <begin position="223"/>
        <end position="240"/>
    </location>
</feature>
<dbReference type="AlphaFoldDB" id="A0A1G9U6Z9"/>
<comment type="similarity">
    <text evidence="1">Belongs to the SMP-30/CGR1 family.</text>
</comment>
<evidence type="ECO:0000259" key="4">
    <source>
        <dbReference type="Pfam" id="PF08450"/>
    </source>
</evidence>
<evidence type="ECO:0000256" key="1">
    <source>
        <dbReference type="ARBA" id="ARBA00008853"/>
    </source>
</evidence>
<evidence type="ECO:0000313" key="5">
    <source>
        <dbReference type="EMBL" id="SDM55454.1"/>
    </source>
</evidence>
<dbReference type="eggNOG" id="COG3386">
    <property type="taxonomic scope" value="Bacteria"/>
</dbReference>
<feature type="domain" description="SMP-30/Gluconolactonase/LRE-like region" evidence="4">
    <location>
        <begin position="17"/>
        <end position="209"/>
    </location>
</feature>
<dbReference type="Gene3D" id="2.120.10.30">
    <property type="entry name" value="TolB, C-terminal domain"/>
    <property type="match status" value="1"/>
</dbReference>
<evidence type="ECO:0000313" key="6">
    <source>
        <dbReference type="Proteomes" id="UP000183376"/>
    </source>
</evidence>
<dbReference type="EMBL" id="LT629701">
    <property type="protein sequence ID" value="SDM55454.1"/>
    <property type="molecule type" value="Genomic_DNA"/>
</dbReference>
<dbReference type="SUPFAM" id="SSF63829">
    <property type="entry name" value="Calcium-dependent phosphotriesterase"/>
    <property type="match status" value="1"/>
</dbReference>
<feature type="region of interest" description="Disordered" evidence="3">
    <location>
        <begin position="203"/>
        <end position="240"/>
    </location>
</feature>
<dbReference type="Pfam" id="PF08450">
    <property type="entry name" value="SGL"/>
    <property type="match status" value="1"/>
</dbReference>
<organism evidence="5 6">
    <name type="scientific">Allokutzneria albata</name>
    <name type="common">Kibdelosporangium albatum</name>
    <dbReference type="NCBI Taxonomy" id="211114"/>
    <lineage>
        <taxon>Bacteria</taxon>
        <taxon>Bacillati</taxon>
        <taxon>Actinomycetota</taxon>
        <taxon>Actinomycetes</taxon>
        <taxon>Pseudonocardiales</taxon>
        <taxon>Pseudonocardiaceae</taxon>
        <taxon>Allokutzneria</taxon>
    </lineage>
</organism>
<evidence type="ECO:0000256" key="3">
    <source>
        <dbReference type="SAM" id="MobiDB-lite"/>
    </source>
</evidence>
<dbReference type="GO" id="GO:0016787">
    <property type="term" value="F:hydrolase activity"/>
    <property type="evidence" value="ECO:0007669"/>
    <property type="project" value="UniProtKB-KW"/>
</dbReference>
<dbReference type="RefSeq" id="WP_052408025.1">
    <property type="nucleotide sequence ID" value="NZ_JOEF01000031.1"/>
</dbReference>
<dbReference type="InterPro" id="IPR051262">
    <property type="entry name" value="SMP-30/CGR1_Lactonase"/>
</dbReference>
<dbReference type="Proteomes" id="UP000183376">
    <property type="component" value="Chromosome I"/>
</dbReference>
<dbReference type="InterPro" id="IPR013658">
    <property type="entry name" value="SGL"/>
</dbReference>
<feature type="compositionally biased region" description="Low complexity" evidence="3">
    <location>
        <begin position="205"/>
        <end position="215"/>
    </location>
</feature>
<gene>
    <name evidence="5" type="ORF">SAMN04489726_2213</name>
</gene>
<keyword evidence="2" id="KW-0378">Hydrolase</keyword>
<sequence length="240" mass="25493">MAAEELEAQVVVEGLRLGEGPRRGPDGGVYLSDFYDHHVLRVDITTGEREVVCVVPQQPSGLGWLLDGRMLVVSMIDRSVRRLEPTGELVLHADLSDVSAFLANDMLVDPVGRAYVGNFGFDLHGFIAEHGEASLFTGTTPIPTADVALVHPDGSVRVAAADLLFPNGTVLLPDGRIVIAETLALRLTAFDVAEDGTLVNPTTFAAGSAAGGRRSSSPRDQPRTGSAARRGGSRTARTRR</sequence>
<keyword evidence="6" id="KW-1185">Reference proteome</keyword>
<dbReference type="OrthoDB" id="2633250at2"/>
<reference evidence="5 6" key="1">
    <citation type="submission" date="2016-10" db="EMBL/GenBank/DDBJ databases">
        <authorList>
            <person name="de Groot N.N."/>
        </authorList>
    </citation>
    <scope>NUCLEOTIDE SEQUENCE [LARGE SCALE GENOMIC DNA]</scope>
    <source>
        <strain evidence="5 6">DSM 44149</strain>
    </source>
</reference>
<dbReference type="STRING" id="211114.SAMN04489726_2213"/>
<proteinExistence type="inferred from homology"/>
<name>A0A1G9U6Z9_ALLAB</name>
<dbReference type="PANTHER" id="PTHR47572:SF4">
    <property type="entry name" value="LACTONASE DRP35"/>
    <property type="match status" value="1"/>
</dbReference>
<accession>A0A1G9U6Z9</accession>